<dbReference type="EMBL" id="CP151406">
    <property type="protein sequence ID" value="WZJ19971.1"/>
    <property type="molecule type" value="Genomic_DNA"/>
</dbReference>
<evidence type="ECO:0000313" key="1">
    <source>
        <dbReference type="EMBL" id="WZJ19971.1"/>
    </source>
</evidence>
<gene>
    <name evidence="1" type="ORF">AADV58_08300</name>
</gene>
<dbReference type="Proteomes" id="UP001479520">
    <property type="component" value="Chromosome"/>
</dbReference>
<accession>A0ABZ2XFC3</accession>
<keyword evidence="2" id="KW-1185">Reference proteome</keyword>
<reference evidence="1 2" key="1">
    <citation type="submission" date="2024-04" db="EMBL/GenBank/DDBJ databases">
        <title>Dissimilatory iodate-reducing microorganisms contribute to the enrichment of iodine in groundwater.</title>
        <authorList>
            <person name="Jiang Z."/>
        </authorList>
    </citation>
    <scope>NUCLEOTIDE SEQUENCE [LARGE SCALE GENOMIC DNA]</scope>
    <source>
        <strain evidence="1 2">NCP973</strain>
    </source>
</reference>
<name>A0ABZ2XFC3_9RHOO</name>
<evidence type="ECO:0000313" key="2">
    <source>
        <dbReference type="Proteomes" id="UP001479520"/>
    </source>
</evidence>
<proteinExistence type="predicted"/>
<organism evidence="1 2">
    <name type="scientific">Azonexus hydrophilus</name>
    <dbReference type="NCBI Taxonomy" id="418702"/>
    <lineage>
        <taxon>Bacteria</taxon>
        <taxon>Pseudomonadati</taxon>
        <taxon>Pseudomonadota</taxon>
        <taxon>Betaproteobacteria</taxon>
        <taxon>Rhodocyclales</taxon>
        <taxon>Azonexaceae</taxon>
        <taxon>Azonexus</taxon>
    </lineage>
</organism>
<protein>
    <submittedName>
        <fullName evidence="1">Uncharacterized protein</fullName>
    </submittedName>
</protein>
<sequence length="143" mass="15778">MTQEYTFKRVESDGMSGGWPYCAHKRGSNWLCIATGKNAANVQRVRCTIDKASREYDVSNVSPGDALECGAEYTTSGGRNDHDRRYYSVAAIIKRGSVSYLALREHGTLAQAMRSRGTEHLPDAAELANIDVQLDAFIANEDE</sequence>
<dbReference type="RefSeq" id="WP_341742870.1">
    <property type="nucleotide sequence ID" value="NZ_CP151406.1"/>
</dbReference>